<name>A0A9Q1QQS9_9CARY</name>
<evidence type="ECO:0000313" key="3">
    <source>
        <dbReference type="Proteomes" id="UP001153076"/>
    </source>
</evidence>
<reference evidence="2" key="1">
    <citation type="submission" date="2022-04" db="EMBL/GenBank/DDBJ databases">
        <title>Carnegiea gigantea Genome sequencing and assembly v2.</title>
        <authorList>
            <person name="Copetti D."/>
            <person name="Sanderson M.J."/>
            <person name="Burquez A."/>
            <person name="Wojciechowski M.F."/>
        </authorList>
    </citation>
    <scope>NUCLEOTIDE SEQUENCE</scope>
    <source>
        <strain evidence="2">SGP5-SGP5p</strain>
        <tissue evidence="2">Aerial part</tissue>
    </source>
</reference>
<comment type="caution">
    <text evidence="2">The sequence shown here is derived from an EMBL/GenBank/DDBJ whole genome shotgun (WGS) entry which is preliminary data.</text>
</comment>
<dbReference type="EMBL" id="JAKOGI010000007">
    <property type="protein sequence ID" value="KAJ8451873.1"/>
    <property type="molecule type" value="Genomic_DNA"/>
</dbReference>
<dbReference type="InterPro" id="IPR055357">
    <property type="entry name" value="LRR_At1g61320_AtMIF1"/>
</dbReference>
<dbReference type="Pfam" id="PF23622">
    <property type="entry name" value="LRR_At1g61320_AtMIF1"/>
    <property type="match status" value="1"/>
</dbReference>
<feature type="domain" description="At1g61320/AtMIF1 LRR" evidence="1">
    <location>
        <begin position="28"/>
        <end position="282"/>
    </location>
</feature>
<dbReference type="Gene3D" id="3.80.10.10">
    <property type="entry name" value="Ribonuclease Inhibitor"/>
    <property type="match status" value="1"/>
</dbReference>
<gene>
    <name evidence="2" type="ORF">Cgig2_007356</name>
</gene>
<dbReference type="AlphaFoldDB" id="A0A9Q1QQS9"/>
<protein>
    <recommendedName>
        <fullName evidence="1">At1g61320/AtMIF1 LRR domain-containing protein</fullName>
    </recommendedName>
</protein>
<keyword evidence="3" id="KW-1185">Reference proteome</keyword>
<evidence type="ECO:0000313" key="2">
    <source>
        <dbReference type="EMBL" id="KAJ8451873.1"/>
    </source>
</evidence>
<dbReference type="InterPro" id="IPR053772">
    <property type="entry name" value="At1g61320/At1g61330-like"/>
</dbReference>
<dbReference type="Proteomes" id="UP001153076">
    <property type="component" value="Unassembled WGS sequence"/>
</dbReference>
<organism evidence="2 3">
    <name type="scientific">Carnegiea gigantea</name>
    <dbReference type="NCBI Taxonomy" id="171969"/>
    <lineage>
        <taxon>Eukaryota</taxon>
        <taxon>Viridiplantae</taxon>
        <taxon>Streptophyta</taxon>
        <taxon>Embryophyta</taxon>
        <taxon>Tracheophyta</taxon>
        <taxon>Spermatophyta</taxon>
        <taxon>Magnoliopsida</taxon>
        <taxon>eudicotyledons</taxon>
        <taxon>Gunneridae</taxon>
        <taxon>Pentapetalae</taxon>
        <taxon>Caryophyllales</taxon>
        <taxon>Cactineae</taxon>
        <taxon>Cactaceae</taxon>
        <taxon>Cactoideae</taxon>
        <taxon>Echinocereeae</taxon>
        <taxon>Carnegiea</taxon>
    </lineage>
</organism>
<evidence type="ECO:0000259" key="1">
    <source>
        <dbReference type="Pfam" id="PF23622"/>
    </source>
</evidence>
<dbReference type="PANTHER" id="PTHR34145">
    <property type="entry name" value="OS02G0105600 PROTEIN"/>
    <property type="match status" value="1"/>
</dbReference>
<dbReference type="SUPFAM" id="SSF52047">
    <property type="entry name" value="RNI-like"/>
    <property type="match status" value="1"/>
</dbReference>
<dbReference type="OrthoDB" id="613853at2759"/>
<dbReference type="InterPro" id="IPR032675">
    <property type="entry name" value="LRR_dom_sf"/>
</dbReference>
<accession>A0A9Q1QQS9</accession>
<proteinExistence type="predicted"/>
<dbReference type="PANTHER" id="PTHR34145:SF68">
    <property type="entry name" value="FBD DOMAIN-CONTAINING PROTEIN"/>
    <property type="match status" value="1"/>
</dbReference>
<sequence length="322" mass="36609">MRKNVKELKLNFSGYTGGCPQYPFYLDSFRRYAGYPSVQTLVSLSLVGVSISGYFLESVLFKFPNLEHLMMKYLKCGQGDLIVVGDLLKLRYLEISSCHDYSKLEMAARNLVSIVNGAYNQDVKFHYVPLLSEASFSGPSSLHWIHNLHHSGFLSQLTKLTLTILIQDFMQYSTGLPQFGNLKQFEVLIFDPDDKGLLASTHFIYACPVLHKFKQQRLFIEPTWRHPKGFLGGRSPKVAEKHHHSLKIFEMVGFGGAPADIEFVLYQARCAVTLEKVLLDPHLPFDEGKPSKQNPLEQIDASRKQAKLLQNQLPARVRMEVL</sequence>